<dbReference type="GO" id="GO:0071555">
    <property type="term" value="P:cell wall organization"/>
    <property type="evidence" value="ECO:0007669"/>
    <property type="project" value="UniProtKB-KW"/>
</dbReference>
<evidence type="ECO:0000256" key="5">
    <source>
        <dbReference type="RuleBase" id="RU003495"/>
    </source>
</evidence>
<keyword evidence="9" id="KW-1185">Reference proteome</keyword>
<evidence type="ECO:0000256" key="2">
    <source>
        <dbReference type="ARBA" id="ARBA00023239"/>
    </source>
</evidence>
<dbReference type="InterPro" id="IPR007730">
    <property type="entry name" value="SPOR-like_dom"/>
</dbReference>
<dbReference type="Pfam" id="PF05036">
    <property type="entry name" value="SPOR"/>
    <property type="match status" value="1"/>
</dbReference>
<dbReference type="EMBL" id="BJCL01000029">
    <property type="protein sequence ID" value="GCL66246.1"/>
    <property type="molecule type" value="Genomic_DNA"/>
</dbReference>
<dbReference type="NCBIfam" id="TIGR00413">
    <property type="entry name" value="rlpA"/>
    <property type="match status" value="1"/>
</dbReference>
<sequence length="373" mass="39010" precursor="true">MNLPALPPRHRATLAAAAVAALLLAGCGSAPTRPGPGPGPVASPPGDPAPRPARAPRPPPPADTGADGPEANPPPDLHLVPDAQPRVEPLRPGGPNKPYEVLGQAYAPLQGDVPLVERGLASWYGRKFHGRSTANGETYNMYAMSAAHKTMPLPSYARVRNPANGREVVVRINDRGPFHPGRVIDLSYTAALKLGVLGGVAPVEVERLTHEAIRSGAWKPAAPVVETTALAPALRAEPPPGRTPARPAASTLDDPIGDLLQRTTAAAQAAEARSTVSGAPLPAETAAPAQPAAKAARGFWLQLGAFALRDGAMDFQQRVATEAPWLAPLLAVFNERSLHRLQAGPYASRAEAQVAAQRLRDGLQLVPAIVERR</sequence>
<dbReference type="PANTHER" id="PTHR34183:SF1">
    <property type="entry name" value="ENDOLYTIC PEPTIDOGLYCAN TRANSGLYCOSYLASE RLPA"/>
    <property type="match status" value="1"/>
</dbReference>
<comment type="caution">
    <text evidence="8">The sequence shown here is derived from an EMBL/GenBank/DDBJ whole genome shotgun (WGS) entry which is preliminary data.</text>
</comment>
<evidence type="ECO:0000256" key="3">
    <source>
        <dbReference type="ARBA" id="ARBA00023316"/>
    </source>
</evidence>
<dbReference type="GO" id="GO:0000270">
    <property type="term" value="P:peptidoglycan metabolic process"/>
    <property type="evidence" value="ECO:0007669"/>
    <property type="project" value="UniProtKB-UniRule"/>
</dbReference>
<feature type="signal peptide" evidence="4">
    <location>
        <begin position="1"/>
        <end position="30"/>
    </location>
</feature>
<dbReference type="SUPFAM" id="SSF110997">
    <property type="entry name" value="Sporulation related repeat"/>
    <property type="match status" value="1"/>
</dbReference>
<reference evidence="9" key="1">
    <citation type="submission" date="2019-03" db="EMBL/GenBank/DDBJ databases">
        <title>Aquabacterium pictum sp.nov., the first bacteriochlorophyll a-containing freshwater bacterium in the genus Aquabacterium of the class Betaproteobacteria.</title>
        <authorList>
            <person name="Hirose S."/>
            <person name="Tank M."/>
            <person name="Hara E."/>
            <person name="Tamaki H."/>
            <person name="Takaichi S."/>
            <person name="Haruta S."/>
            <person name="Hanada S."/>
        </authorList>
    </citation>
    <scope>NUCLEOTIDE SEQUENCE [LARGE SCALE GENOMIC DNA]</scope>
    <source>
        <strain evidence="9">W35</strain>
    </source>
</reference>
<keyword evidence="3 4" id="KW-0961">Cell wall biogenesis/degradation</keyword>
<dbReference type="Proteomes" id="UP000301751">
    <property type="component" value="Unassembled WGS sequence"/>
</dbReference>
<dbReference type="HAMAP" id="MF_02071">
    <property type="entry name" value="RlpA"/>
    <property type="match status" value="1"/>
</dbReference>
<feature type="compositionally biased region" description="Pro residues" evidence="6">
    <location>
        <begin position="33"/>
        <end position="62"/>
    </location>
</feature>
<accession>A0A480AZ88</accession>
<dbReference type="Gene3D" id="3.30.70.1070">
    <property type="entry name" value="Sporulation related repeat"/>
    <property type="match status" value="1"/>
</dbReference>
<feature type="chain" id="PRO_5019874654" description="Endolytic peptidoglycan transglycosylase RlpA" evidence="4">
    <location>
        <begin position="31"/>
        <end position="373"/>
    </location>
</feature>
<dbReference type="Pfam" id="PF03330">
    <property type="entry name" value="DPBB_1"/>
    <property type="match status" value="1"/>
</dbReference>
<dbReference type="InterPro" id="IPR034718">
    <property type="entry name" value="RlpA"/>
</dbReference>
<keyword evidence="8" id="KW-0449">Lipoprotein</keyword>
<comment type="similarity">
    <text evidence="4 5">Belongs to the RlpA family.</text>
</comment>
<protein>
    <recommendedName>
        <fullName evidence="4">Endolytic peptidoglycan transglycosylase RlpA</fullName>
        <ecNumber evidence="4">4.2.2.-</ecNumber>
    </recommendedName>
</protein>
<name>A0A480AZ88_9BURK</name>
<keyword evidence="1 4" id="KW-0732">Signal</keyword>
<organism evidence="8 9">
    <name type="scientific">Pseudaquabacterium pictum</name>
    <dbReference type="NCBI Taxonomy" id="2315236"/>
    <lineage>
        <taxon>Bacteria</taxon>
        <taxon>Pseudomonadati</taxon>
        <taxon>Pseudomonadota</taxon>
        <taxon>Betaproteobacteria</taxon>
        <taxon>Burkholderiales</taxon>
        <taxon>Sphaerotilaceae</taxon>
        <taxon>Pseudaquabacterium</taxon>
    </lineage>
</organism>
<dbReference type="GO" id="GO:0008932">
    <property type="term" value="F:lytic endotransglycosylase activity"/>
    <property type="evidence" value="ECO:0007669"/>
    <property type="project" value="UniProtKB-UniRule"/>
</dbReference>
<dbReference type="InterPro" id="IPR009009">
    <property type="entry name" value="RlpA-like_DPBB"/>
</dbReference>
<dbReference type="InterPro" id="IPR036680">
    <property type="entry name" value="SPOR-like_sf"/>
</dbReference>
<dbReference type="PANTHER" id="PTHR34183">
    <property type="entry name" value="ENDOLYTIC PEPTIDOGLYCAN TRANSGLYCOSYLASE RLPA"/>
    <property type="match status" value="1"/>
</dbReference>
<dbReference type="InterPro" id="IPR012997">
    <property type="entry name" value="RplA"/>
</dbReference>
<evidence type="ECO:0000313" key="8">
    <source>
        <dbReference type="EMBL" id="GCL66246.1"/>
    </source>
</evidence>
<gene>
    <name evidence="4" type="primary">rlpA</name>
    <name evidence="8" type="ORF">AQPW35_53270</name>
</gene>
<dbReference type="SUPFAM" id="SSF50685">
    <property type="entry name" value="Barwin-like endoglucanases"/>
    <property type="match status" value="1"/>
</dbReference>
<evidence type="ECO:0000256" key="1">
    <source>
        <dbReference type="ARBA" id="ARBA00022729"/>
    </source>
</evidence>
<dbReference type="GO" id="GO:0042834">
    <property type="term" value="F:peptidoglycan binding"/>
    <property type="evidence" value="ECO:0007669"/>
    <property type="project" value="InterPro"/>
</dbReference>
<feature type="region of interest" description="Disordered" evidence="6">
    <location>
        <begin position="29"/>
        <end position="96"/>
    </location>
</feature>
<feature type="region of interest" description="Disordered" evidence="6">
    <location>
        <begin position="231"/>
        <end position="255"/>
    </location>
</feature>
<evidence type="ECO:0000256" key="6">
    <source>
        <dbReference type="SAM" id="MobiDB-lite"/>
    </source>
</evidence>
<dbReference type="CDD" id="cd22268">
    <property type="entry name" value="DPBB_RlpA-like"/>
    <property type="match status" value="1"/>
</dbReference>
<evidence type="ECO:0000259" key="7">
    <source>
        <dbReference type="PROSITE" id="PS51724"/>
    </source>
</evidence>
<dbReference type="OrthoDB" id="9779128at2"/>
<dbReference type="PROSITE" id="PS51724">
    <property type="entry name" value="SPOR"/>
    <property type="match status" value="1"/>
</dbReference>
<evidence type="ECO:0000256" key="4">
    <source>
        <dbReference type="HAMAP-Rule" id="MF_02071"/>
    </source>
</evidence>
<comment type="function">
    <text evidence="4">Lytic transglycosylase with a strong preference for naked glycan strands that lack stem peptides.</text>
</comment>
<dbReference type="InterPro" id="IPR036908">
    <property type="entry name" value="RlpA-like_sf"/>
</dbReference>
<evidence type="ECO:0000313" key="9">
    <source>
        <dbReference type="Proteomes" id="UP000301751"/>
    </source>
</evidence>
<dbReference type="AlphaFoldDB" id="A0A480AZ88"/>
<keyword evidence="2 4" id="KW-0456">Lyase</keyword>
<feature type="region of interest" description="Disordered" evidence="6">
    <location>
        <begin position="267"/>
        <end position="288"/>
    </location>
</feature>
<dbReference type="EC" id="4.2.2.-" evidence="4"/>
<dbReference type="Gene3D" id="2.40.40.10">
    <property type="entry name" value="RlpA-like domain"/>
    <property type="match status" value="1"/>
</dbReference>
<proteinExistence type="inferred from homology"/>
<dbReference type="RefSeq" id="WP_137735946.1">
    <property type="nucleotide sequence ID" value="NZ_BJCL01000029.1"/>
</dbReference>
<feature type="domain" description="SPOR" evidence="7">
    <location>
        <begin position="293"/>
        <end position="372"/>
    </location>
</feature>